<protein>
    <recommendedName>
        <fullName evidence="5">Pentatricopeptide repeat-containing protein</fullName>
    </recommendedName>
</protein>
<dbReference type="PROSITE" id="PS51375">
    <property type="entry name" value="PPR"/>
    <property type="match status" value="1"/>
</dbReference>
<organism evidence="3 4">
    <name type="scientific">Durusdinium trenchii</name>
    <dbReference type="NCBI Taxonomy" id="1381693"/>
    <lineage>
        <taxon>Eukaryota</taxon>
        <taxon>Sar</taxon>
        <taxon>Alveolata</taxon>
        <taxon>Dinophyceae</taxon>
        <taxon>Suessiales</taxon>
        <taxon>Symbiodiniaceae</taxon>
        <taxon>Durusdinium</taxon>
    </lineage>
</organism>
<keyword evidence="4" id="KW-1185">Reference proteome</keyword>
<dbReference type="EMBL" id="CAXAMN010011514">
    <property type="protein sequence ID" value="CAK9035468.1"/>
    <property type="molecule type" value="Genomic_DNA"/>
</dbReference>
<dbReference type="Pfam" id="PF13812">
    <property type="entry name" value="PPR_3"/>
    <property type="match status" value="1"/>
</dbReference>
<accession>A0ABP0L964</accession>
<evidence type="ECO:0000313" key="3">
    <source>
        <dbReference type="EMBL" id="CAK9035468.1"/>
    </source>
</evidence>
<gene>
    <name evidence="3" type="ORF">CCMP2556_LOCUS19921</name>
</gene>
<evidence type="ECO:0008006" key="5">
    <source>
        <dbReference type="Google" id="ProtNLM"/>
    </source>
</evidence>
<evidence type="ECO:0000256" key="2">
    <source>
        <dbReference type="PROSITE-ProRule" id="PRU00708"/>
    </source>
</evidence>
<comment type="caution">
    <text evidence="3">The sequence shown here is derived from an EMBL/GenBank/DDBJ whole genome shotgun (WGS) entry which is preliminary data.</text>
</comment>
<dbReference type="PANTHER" id="PTHR47936">
    <property type="entry name" value="PPR_LONG DOMAIN-CONTAINING PROTEIN"/>
    <property type="match status" value="1"/>
</dbReference>
<dbReference type="Pfam" id="PF01535">
    <property type="entry name" value="PPR"/>
    <property type="match status" value="1"/>
</dbReference>
<dbReference type="InterPro" id="IPR011990">
    <property type="entry name" value="TPR-like_helical_dom_sf"/>
</dbReference>
<dbReference type="InterPro" id="IPR002885">
    <property type="entry name" value="PPR_rpt"/>
</dbReference>
<dbReference type="Gene3D" id="1.25.40.10">
    <property type="entry name" value="Tetratricopeptide repeat domain"/>
    <property type="match status" value="3"/>
</dbReference>
<reference evidence="3 4" key="1">
    <citation type="submission" date="2024-02" db="EMBL/GenBank/DDBJ databases">
        <authorList>
            <person name="Chen Y."/>
            <person name="Shah S."/>
            <person name="Dougan E. K."/>
            <person name="Thang M."/>
            <person name="Chan C."/>
        </authorList>
    </citation>
    <scope>NUCLEOTIDE SEQUENCE [LARGE SCALE GENOMIC DNA]</scope>
</reference>
<sequence length="524" mass="58959">MTGPFCPVRARSTPLAHSLLATATASSLLRLPVSRPRKPNAITYCNLISACHAQEWRRSLELFATANDEQQLDVMLFNATLSALPWFSALRLLKKVAQLQLQANIISYNSTLRDSMTWRQNLQQLEALQDLGLTPSRVSYNSAMSACDHDQADAWRSALGLATAVAPDRITCNVAIRLQDPSAWSRSFEFLEFGARRRMESNVITMSSVLSVAEKVSLWKSSLQLMTVAKRNHLEANVVTFNALLSSFPWYQALQLVHNMGQCQVQRSLITRNALLSRFEVEGRWPLALELGRLARRSREVSDVISFNSTISSCNRHAEWQRAVELLQRLEGSFLEPNVISFTSALASHEVVQWPSALLLLPEVQRRSVANMIFYNAALSVTAERWDQALRLFFQQKLHEPVERSVDLTSFNMAILACEKASRWEEALSLLTLCAHRGLREDVITFTNAISACGQALRWREVLQLLQLSSERSVRCNLLSYAMCSEALASTPRRPKPSLRWALGRLEESLASILLASSRISQKT</sequence>
<dbReference type="PANTHER" id="PTHR47936:SF1">
    <property type="entry name" value="PENTATRICOPEPTIDE REPEAT-CONTAINING PROTEIN GUN1, CHLOROPLASTIC"/>
    <property type="match status" value="1"/>
</dbReference>
<name>A0ABP0L964_9DINO</name>
<evidence type="ECO:0000313" key="4">
    <source>
        <dbReference type="Proteomes" id="UP001642484"/>
    </source>
</evidence>
<feature type="repeat" description="PPR" evidence="2">
    <location>
        <begin position="303"/>
        <end position="337"/>
    </location>
</feature>
<keyword evidence="1" id="KW-0677">Repeat</keyword>
<dbReference type="Proteomes" id="UP001642484">
    <property type="component" value="Unassembled WGS sequence"/>
</dbReference>
<evidence type="ECO:0000256" key="1">
    <source>
        <dbReference type="ARBA" id="ARBA00022737"/>
    </source>
</evidence>
<proteinExistence type="predicted"/>